<dbReference type="EMBL" id="JAAGOH010000015">
    <property type="protein sequence ID" value="NDY92229.1"/>
    <property type="molecule type" value="Genomic_DNA"/>
</dbReference>
<organism evidence="1 2">
    <name type="scientific">Ideonella livida</name>
    <dbReference type="NCBI Taxonomy" id="2707176"/>
    <lineage>
        <taxon>Bacteria</taxon>
        <taxon>Pseudomonadati</taxon>
        <taxon>Pseudomonadota</taxon>
        <taxon>Betaproteobacteria</taxon>
        <taxon>Burkholderiales</taxon>
        <taxon>Sphaerotilaceae</taxon>
        <taxon>Ideonella</taxon>
    </lineage>
</organism>
<dbReference type="RefSeq" id="WP_163458071.1">
    <property type="nucleotide sequence ID" value="NZ_JAAGOH010000015.1"/>
</dbReference>
<gene>
    <name evidence="1" type="ORF">G3A44_13645</name>
</gene>
<dbReference type="InterPro" id="IPR036709">
    <property type="entry name" value="Autotransporte_beta_dom_sf"/>
</dbReference>
<dbReference type="SUPFAM" id="SSF103515">
    <property type="entry name" value="Autotransporter"/>
    <property type="match status" value="1"/>
</dbReference>
<sequence length="171" mass="18852">MAQTPGAMLEVDPATFALKGYSLHVRVPLNGSEEARRWTVGVGGYAMEFPSAMRGMAVKNAASSTEIEIERGAAVFIDRYLDQPLQGWFTGLELGRQRYKLSDGAQVERYDATVAMPRLGYHFKLDGGWYVLPWVGVGFVDTDRDELNVGGRTVKPRSTLAFATVHVGYAF</sequence>
<protein>
    <recommendedName>
        <fullName evidence="3">Outer membrane protein beta-barrel domain-containing protein</fullName>
    </recommendedName>
</protein>
<evidence type="ECO:0000313" key="1">
    <source>
        <dbReference type="EMBL" id="NDY92229.1"/>
    </source>
</evidence>
<accession>A0A7C9PHX7</accession>
<dbReference type="Proteomes" id="UP000484255">
    <property type="component" value="Unassembled WGS sequence"/>
</dbReference>
<evidence type="ECO:0000313" key="2">
    <source>
        <dbReference type="Proteomes" id="UP000484255"/>
    </source>
</evidence>
<reference evidence="1 2" key="1">
    <citation type="submission" date="2020-02" db="EMBL/GenBank/DDBJ databases">
        <title>Ideonella bacterium strain TBM-1.</title>
        <authorList>
            <person name="Chen W.-M."/>
        </authorList>
    </citation>
    <scope>NUCLEOTIDE SEQUENCE [LARGE SCALE GENOMIC DNA]</scope>
    <source>
        <strain evidence="1 2">TBM-1</strain>
    </source>
</reference>
<dbReference type="AlphaFoldDB" id="A0A7C9PHX7"/>
<proteinExistence type="predicted"/>
<name>A0A7C9PHX7_9BURK</name>
<evidence type="ECO:0008006" key="3">
    <source>
        <dbReference type="Google" id="ProtNLM"/>
    </source>
</evidence>
<keyword evidence="2" id="KW-1185">Reference proteome</keyword>
<comment type="caution">
    <text evidence="1">The sequence shown here is derived from an EMBL/GenBank/DDBJ whole genome shotgun (WGS) entry which is preliminary data.</text>
</comment>